<feature type="modified residue" description="4-aspartylphosphate" evidence="6">
    <location>
        <position position="55"/>
    </location>
</feature>
<name>A0ABV8PTD4_9BACT</name>
<keyword evidence="2" id="KW-0902">Two-component regulatory system</keyword>
<dbReference type="PROSITE" id="PS50110">
    <property type="entry name" value="RESPONSE_REGULATORY"/>
    <property type="match status" value="1"/>
</dbReference>
<dbReference type="Pfam" id="PF00072">
    <property type="entry name" value="Response_reg"/>
    <property type="match status" value="1"/>
</dbReference>
<organism evidence="10 11">
    <name type="scientific">Parasediminibacterium paludis</name>
    <dbReference type="NCBI Taxonomy" id="908966"/>
    <lineage>
        <taxon>Bacteria</taxon>
        <taxon>Pseudomonadati</taxon>
        <taxon>Bacteroidota</taxon>
        <taxon>Chitinophagia</taxon>
        <taxon>Chitinophagales</taxon>
        <taxon>Chitinophagaceae</taxon>
        <taxon>Parasediminibacterium</taxon>
    </lineage>
</organism>
<sequence length="227" mass="25837">MSNAYKILLVEDEPKLSKVIKEELVRQGYDTDIAKDGLIAEQLFNEMGYSLVLLDINVPYKNGLELCKEFRRINKKIPIIVLSALGEINDKVDAFALGADDYIIKPFHFDELFARIKVFLKRTEGTVGEPEKLIIGDLIIDLSVKTVTRGGDLIPLTAKEFSLLYLLAKNRGKVISKQEIMTKVWDLSFDTGTNTIEVYISFLRNKLDKPFDDKLIHTKPGFGYYIK</sequence>
<dbReference type="CDD" id="cd00383">
    <property type="entry name" value="trans_reg_C"/>
    <property type="match status" value="1"/>
</dbReference>
<keyword evidence="11" id="KW-1185">Reference proteome</keyword>
<dbReference type="CDD" id="cd17574">
    <property type="entry name" value="REC_OmpR"/>
    <property type="match status" value="1"/>
</dbReference>
<dbReference type="SUPFAM" id="SSF52172">
    <property type="entry name" value="CheY-like"/>
    <property type="match status" value="1"/>
</dbReference>
<evidence type="ECO:0000256" key="7">
    <source>
        <dbReference type="PROSITE-ProRule" id="PRU01091"/>
    </source>
</evidence>
<dbReference type="Pfam" id="PF00486">
    <property type="entry name" value="Trans_reg_C"/>
    <property type="match status" value="1"/>
</dbReference>
<dbReference type="SMART" id="SM00862">
    <property type="entry name" value="Trans_reg_C"/>
    <property type="match status" value="1"/>
</dbReference>
<dbReference type="RefSeq" id="WP_379012239.1">
    <property type="nucleotide sequence ID" value="NZ_JBHSDC010000002.1"/>
</dbReference>
<gene>
    <name evidence="10" type="ORF">ACFOW1_03055</name>
</gene>
<dbReference type="InterPro" id="IPR001789">
    <property type="entry name" value="Sig_transdc_resp-reg_receiver"/>
</dbReference>
<protein>
    <submittedName>
        <fullName evidence="10">Response regulator transcription factor</fullName>
    </submittedName>
</protein>
<evidence type="ECO:0000259" key="9">
    <source>
        <dbReference type="PROSITE" id="PS51755"/>
    </source>
</evidence>
<dbReference type="InterPro" id="IPR036388">
    <property type="entry name" value="WH-like_DNA-bd_sf"/>
</dbReference>
<dbReference type="SMART" id="SM00448">
    <property type="entry name" value="REC"/>
    <property type="match status" value="1"/>
</dbReference>
<proteinExistence type="predicted"/>
<keyword evidence="5" id="KW-0804">Transcription</keyword>
<evidence type="ECO:0000313" key="11">
    <source>
        <dbReference type="Proteomes" id="UP001595906"/>
    </source>
</evidence>
<dbReference type="InterPro" id="IPR001867">
    <property type="entry name" value="OmpR/PhoB-type_DNA-bd"/>
</dbReference>
<comment type="caution">
    <text evidence="10">The sequence shown here is derived from an EMBL/GenBank/DDBJ whole genome shotgun (WGS) entry which is preliminary data.</text>
</comment>
<dbReference type="PANTHER" id="PTHR48111:SF22">
    <property type="entry name" value="REGULATOR OF RPOS"/>
    <property type="match status" value="1"/>
</dbReference>
<feature type="domain" description="OmpR/PhoB-type" evidence="9">
    <location>
        <begin position="130"/>
        <end position="227"/>
    </location>
</feature>
<dbReference type="EMBL" id="JBHSDC010000002">
    <property type="protein sequence ID" value="MFC4230854.1"/>
    <property type="molecule type" value="Genomic_DNA"/>
</dbReference>
<dbReference type="InterPro" id="IPR011006">
    <property type="entry name" value="CheY-like_superfamily"/>
</dbReference>
<evidence type="ECO:0000256" key="2">
    <source>
        <dbReference type="ARBA" id="ARBA00023012"/>
    </source>
</evidence>
<evidence type="ECO:0000256" key="3">
    <source>
        <dbReference type="ARBA" id="ARBA00023015"/>
    </source>
</evidence>
<dbReference type="Gene3D" id="1.10.10.10">
    <property type="entry name" value="Winged helix-like DNA-binding domain superfamily/Winged helix DNA-binding domain"/>
    <property type="match status" value="1"/>
</dbReference>
<dbReference type="Gene3D" id="3.40.50.2300">
    <property type="match status" value="1"/>
</dbReference>
<keyword evidence="3" id="KW-0805">Transcription regulation</keyword>
<dbReference type="PANTHER" id="PTHR48111">
    <property type="entry name" value="REGULATOR OF RPOS"/>
    <property type="match status" value="1"/>
</dbReference>
<keyword evidence="4 7" id="KW-0238">DNA-binding</keyword>
<accession>A0ABV8PTD4</accession>
<evidence type="ECO:0000256" key="1">
    <source>
        <dbReference type="ARBA" id="ARBA00022553"/>
    </source>
</evidence>
<evidence type="ECO:0000259" key="8">
    <source>
        <dbReference type="PROSITE" id="PS50110"/>
    </source>
</evidence>
<evidence type="ECO:0000313" key="10">
    <source>
        <dbReference type="EMBL" id="MFC4230854.1"/>
    </source>
</evidence>
<reference evidence="11" key="1">
    <citation type="journal article" date="2019" name="Int. J. Syst. Evol. Microbiol.">
        <title>The Global Catalogue of Microorganisms (GCM) 10K type strain sequencing project: providing services to taxonomists for standard genome sequencing and annotation.</title>
        <authorList>
            <consortium name="The Broad Institute Genomics Platform"/>
            <consortium name="The Broad Institute Genome Sequencing Center for Infectious Disease"/>
            <person name="Wu L."/>
            <person name="Ma J."/>
        </authorList>
    </citation>
    <scope>NUCLEOTIDE SEQUENCE [LARGE SCALE GENOMIC DNA]</scope>
    <source>
        <strain evidence="11">CECT 8010</strain>
    </source>
</reference>
<feature type="DNA-binding region" description="OmpR/PhoB-type" evidence="7">
    <location>
        <begin position="130"/>
        <end position="227"/>
    </location>
</feature>
<dbReference type="Proteomes" id="UP001595906">
    <property type="component" value="Unassembled WGS sequence"/>
</dbReference>
<feature type="domain" description="Response regulatory" evidence="8">
    <location>
        <begin position="6"/>
        <end position="120"/>
    </location>
</feature>
<dbReference type="InterPro" id="IPR039420">
    <property type="entry name" value="WalR-like"/>
</dbReference>
<dbReference type="PROSITE" id="PS51755">
    <property type="entry name" value="OMPR_PHOB"/>
    <property type="match status" value="1"/>
</dbReference>
<keyword evidence="1 6" id="KW-0597">Phosphoprotein</keyword>
<evidence type="ECO:0000256" key="6">
    <source>
        <dbReference type="PROSITE-ProRule" id="PRU00169"/>
    </source>
</evidence>
<evidence type="ECO:0000256" key="4">
    <source>
        <dbReference type="ARBA" id="ARBA00023125"/>
    </source>
</evidence>
<evidence type="ECO:0000256" key="5">
    <source>
        <dbReference type="ARBA" id="ARBA00023163"/>
    </source>
</evidence>